<dbReference type="PANTHER" id="PTHR11571:SF224">
    <property type="entry name" value="HEMATOPOIETIC PROSTAGLANDIN D SYNTHASE"/>
    <property type="match status" value="1"/>
</dbReference>
<dbReference type="SUPFAM" id="SSF52833">
    <property type="entry name" value="Thioredoxin-like"/>
    <property type="match status" value="1"/>
</dbReference>
<reference evidence="5 6" key="1">
    <citation type="submission" date="2017-03" db="EMBL/GenBank/DDBJ databases">
        <title>Genome of the blue death feigning beetle - Asbolus verrucosus.</title>
        <authorList>
            <person name="Rider S.D."/>
        </authorList>
    </citation>
    <scope>NUCLEOTIDE SEQUENCE [LARGE SCALE GENOMIC DNA]</scope>
    <source>
        <strain evidence="5">Butters</strain>
        <tissue evidence="5">Head and leg muscle</tissue>
    </source>
</reference>
<keyword evidence="6" id="KW-1185">Reference proteome</keyword>
<feature type="domain" description="GST C-terminal" evidence="4">
    <location>
        <begin position="94"/>
        <end position="215"/>
    </location>
</feature>
<comment type="caution">
    <text evidence="5">The sequence shown here is derived from an EMBL/GenBank/DDBJ whole genome shotgun (WGS) entry which is preliminary data.</text>
</comment>
<dbReference type="SUPFAM" id="SSF47616">
    <property type="entry name" value="GST C-terminal domain-like"/>
    <property type="match status" value="1"/>
</dbReference>
<dbReference type="InterPro" id="IPR010987">
    <property type="entry name" value="Glutathione-S-Trfase_C-like"/>
</dbReference>
<dbReference type="STRING" id="1661398.A0A482VY03"/>
<evidence type="ECO:0000256" key="3">
    <source>
        <dbReference type="ARBA" id="ARBA00047960"/>
    </source>
</evidence>
<dbReference type="EMBL" id="QDEB01053561">
    <property type="protein sequence ID" value="RZC37338.1"/>
    <property type="molecule type" value="Genomic_DNA"/>
</dbReference>
<evidence type="ECO:0000256" key="1">
    <source>
        <dbReference type="ARBA" id="ARBA00012452"/>
    </source>
</evidence>
<dbReference type="OrthoDB" id="414243at2759"/>
<evidence type="ECO:0000313" key="6">
    <source>
        <dbReference type="Proteomes" id="UP000292052"/>
    </source>
</evidence>
<dbReference type="EC" id="2.5.1.18" evidence="1"/>
<organism evidence="5 6">
    <name type="scientific">Asbolus verrucosus</name>
    <name type="common">Desert ironclad beetle</name>
    <dbReference type="NCBI Taxonomy" id="1661398"/>
    <lineage>
        <taxon>Eukaryota</taxon>
        <taxon>Metazoa</taxon>
        <taxon>Ecdysozoa</taxon>
        <taxon>Arthropoda</taxon>
        <taxon>Hexapoda</taxon>
        <taxon>Insecta</taxon>
        <taxon>Pterygota</taxon>
        <taxon>Neoptera</taxon>
        <taxon>Endopterygota</taxon>
        <taxon>Coleoptera</taxon>
        <taxon>Polyphaga</taxon>
        <taxon>Cucujiformia</taxon>
        <taxon>Tenebrionidae</taxon>
        <taxon>Pimeliinae</taxon>
        <taxon>Asbolus</taxon>
    </lineage>
</organism>
<comment type="catalytic activity">
    <reaction evidence="3">
        <text>RX + glutathione = an S-substituted glutathione + a halide anion + H(+)</text>
        <dbReference type="Rhea" id="RHEA:16437"/>
        <dbReference type="ChEBI" id="CHEBI:15378"/>
        <dbReference type="ChEBI" id="CHEBI:16042"/>
        <dbReference type="ChEBI" id="CHEBI:17792"/>
        <dbReference type="ChEBI" id="CHEBI:57925"/>
        <dbReference type="ChEBI" id="CHEBI:90779"/>
        <dbReference type="EC" id="2.5.1.18"/>
    </reaction>
</comment>
<dbReference type="PANTHER" id="PTHR11571">
    <property type="entry name" value="GLUTATHIONE S-TRANSFERASE"/>
    <property type="match status" value="1"/>
</dbReference>
<dbReference type="AlphaFoldDB" id="A0A482VY03"/>
<gene>
    <name evidence="5" type="ORF">BDFB_010190</name>
</gene>
<dbReference type="InterPro" id="IPR036282">
    <property type="entry name" value="Glutathione-S-Trfase_C_sf"/>
</dbReference>
<dbReference type="Gene3D" id="1.20.1050.10">
    <property type="match status" value="1"/>
</dbReference>
<dbReference type="Pfam" id="PF14497">
    <property type="entry name" value="GST_C_3"/>
    <property type="match status" value="1"/>
</dbReference>
<feature type="non-terminal residue" evidence="5">
    <location>
        <position position="215"/>
    </location>
</feature>
<proteinExistence type="predicted"/>
<dbReference type="PROSITE" id="PS50405">
    <property type="entry name" value="GST_CTER"/>
    <property type="match status" value="1"/>
</dbReference>
<sequence length="215" mass="24380">MVPAYELILAKIEPKLLSFSSNMVVSILKASISSMKNGHNSKKANKKNYIIKIFTSETFLVQSIAVVRYITKQVKLVGKETTPAYKLIYLGNRGVGETIWLLFRYGGIDFEIIRVEPQKLITKLHLHFFEEDEQKKKILMKTTPGETLFYCQTRFASMTPGFDDFTGGDTMTWASFVFASRVPPYDAFTGSNTLDKYPHLKALKDKVYAIPAIKA</sequence>
<evidence type="ECO:0000256" key="2">
    <source>
        <dbReference type="ARBA" id="ARBA00022679"/>
    </source>
</evidence>
<evidence type="ECO:0000259" key="4">
    <source>
        <dbReference type="PROSITE" id="PS50405"/>
    </source>
</evidence>
<protein>
    <recommendedName>
        <fullName evidence="1">glutathione transferase</fullName>
        <ecNumber evidence="1">2.5.1.18</ecNumber>
    </recommendedName>
</protein>
<dbReference type="InterPro" id="IPR050213">
    <property type="entry name" value="GST_superfamily"/>
</dbReference>
<dbReference type="GO" id="GO:0004364">
    <property type="term" value="F:glutathione transferase activity"/>
    <property type="evidence" value="ECO:0007669"/>
    <property type="project" value="UniProtKB-EC"/>
</dbReference>
<accession>A0A482VY03</accession>
<keyword evidence="2" id="KW-0808">Transferase</keyword>
<dbReference type="InterPro" id="IPR036249">
    <property type="entry name" value="Thioredoxin-like_sf"/>
</dbReference>
<name>A0A482VY03_ASBVE</name>
<dbReference type="Proteomes" id="UP000292052">
    <property type="component" value="Unassembled WGS sequence"/>
</dbReference>
<evidence type="ECO:0000313" key="5">
    <source>
        <dbReference type="EMBL" id="RZC37338.1"/>
    </source>
</evidence>
<dbReference type="InterPro" id="IPR004046">
    <property type="entry name" value="GST_C"/>
</dbReference>
<dbReference type="GO" id="GO:0006749">
    <property type="term" value="P:glutathione metabolic process"/>
    <property type="evidence" value="ECO:0007669"/>
    <property type="project" value="TreeGrafter"/>
</dbReference>